<comment type="caution">
    <text evidence="10">The sequence shown here is derived from an EMBL/GenBank/DDBJ whole genome shotgun (WGS) entry which is preliminary data.</text>
</comment>
<comment type="similarity">
    <text evidence="6">Belongs to the ABC-4 integral membrane protein family.</text>
</comment>
<keyword evidence="2" id="KW-1003">Cell membrane</keyword>
<feature type="transmembrane region" description="Helical" evidence="7">
    <location>
        <begin position="368"/>
        <end position="387"/>
    </location>
</feature>
<keyword evidence="3 7" id="KW-0812">Transmembrane</keyword>
<dbReference type="InterPro" id="IPR025857">
    <property type="entry name" value="MacB_PCD"/>
</dbReference>
<evidence type="ECO:0000313" key="11">
    <source>
        <dbReference type="Proteomes" id="UP000254711"/>
    </source>
</evidence>
<dbReference type="RefSeq" id="WP_114826532.1">
    <property type="nucleotide sequence ID" value="NZ_QQSY01000006.1"/>
</dbReference>
<dbReference type="Pfam" id="PF12704">
    <property type="entry name" value="MacB_PCD"/>
    <property type="match status" value="1"/>
</dbReference>
<name>A0A370K3E8_9GAMM</name>
<dbReference type="InterPro" id="IPR050250">
    <property type="entry name" value="Macrolide_Exporter_MacB"/>
</dbReference>
<evidence type="ECO:0000313" key="10">
    <source>
        <dbReference type="EMBL" id="RDI97196.1"/>
    </source>
</evidence>
<feature type="domain" description="MacB-like periplasmic core" evidence="9">
    <location>
        <begin position="76"/>
        <end position="220"/>
    </location>
</feature>
<evidence type="ECO:0000256" key="4">
    <source>
        <dbReference type="ARBA" id="ARBA00022989"/>
    </source>
</evidence>
<proteinExistence type="inferred from homology"/>
<organism evidence="10 11">
    <name type="scientific">Dyella solisilvae</name>
    <dbReference type="NCBI Taxonomy" id="1920168"/>
    <lineage>
        <taxon>Bacteria</taxon>
        <taxon>Pseudomonadati</taxon>
        <taxon>Pseudomonadota</taxon>
        <taxon>Gammaproteobacteria</taxon>
        <taxon>Lysobacterales</taxon>
        <taxon>Rhodanobacteraceae</taxon>
        <taxon>Dyella</taxon>
    </lineage>
</organism>
<dbReference type="Proteomes" id="UP000254711">
    <property type="component" value="Unassembled WGS sequence"/>
</dbReference>
<evidence type="ECO:0000256" key="7">
    <source>
        <dbReference type="SAM" id="Phobius"/>
    </source>
</evidence>
<keyword evidence="5 7" id="KW-0472">Membrane</keyword>
<protein>
    <submittedName>
        <fullName evidence="10">ABC transporter permease</fullName>
    </submittedName>
</protein>
<keyword evidence="11" id="KW-1185">Reference proteome</keyword>
<reference evidence="10 11" key="1">
    <citation type="submission" date="2018-07" db="EMBL/GenBank/DDBJ databases">
        <title>Dyella solisilvae sp. nov., isolated from the pine and broad-leaved mixed forest soil.</title>
        <authorList>
            <person name="Gao Z."/>
            <person name="Qiu L."/>
        </authorList>
    </citation>
    <scope>NUCLEOTIDE SEQUENCE [LARGE SCALE GENOMIC DNA]</scope>
    <source>
        <strain evidence="10 11">DHG54</strain>
    </source>
</reference>
<feature type="transmembrane region" description="Helical" evidence="7">
    <location>
        <begin position="15"/>
        <end position="38"/>
    </location>
</feature>
<dbReference type="OrthoDB" id="9770036at2"/>
<dbReference type="PANTHER" id="PTHR30572:SF4">
    <property type="entry name" value="ABC TRANSPORTER PERMEASE YTRF"/>
    <property type="match status" value="1"/>
</dbReference>
<dbReference type="EMBL" id="QQSY01000006">
    <property type="protein sequence ID" value="RDI97196.1"/>
    <property type="molecule type" value="Genomic_DNA"/>
</dbReference>
<dbReference type="PANTHER" id="PTHR30572">
    <property type="entry name" value="MEMBRANE COMPONENT OF TRANSPORTER-RELATED"/>
    <property type="match status" value="1"/>
</dbReference>
<evidence type="ECO:0000259" key="8">
    <source>
        <dbReference type="Pfam" id="PF02687"/>
    </source>
</evidence>
<feature type="transmembrane region" description="Helical" evidence="7">
    <location>
        <begin position="335"/>
        <end position="356"/>
    </location>
</feature>
<evidence type="ECO:0000256" key="2">
    <source>
        <dbReference type="ARBA" id="ARBA00022475"/>
    </source>
</evidence>
<evidence type="ECO:0000256" key="5">
    <source>
        <dbReference type="ARBA" id="ARBA00023136"/>
    </source>
</evidence>
<dbReference type="AlphaFoldDB" id="A0A370K3E8"/>
<evidence type="ECO:0000256" key="1">
    <source>
        <dbReference type="ARBA" id="ARBA00004651"/>
    </source>
</evidence>
<dbReference type="GO" id="GO:0005886">
    <property type="term" value="C:plasma membrane"/>
    <property type="evidence" value="ECO:0007669"/>
    <property type="project" value="UniProtKB-SubCell"/>
</dbReference>
<evidence type="ECO:0000256" key="6">
    <source>
        <dbReference type="ARBA" id="ARBA00038076"/>
    </source>
</evidence>
<keyword evidence="4 7" id="KW-1133">Transmembrane helix</keyword>
<dbReference type="GO" id="GO:0022857">
    <property type="term" value="F:transmembrane transporter activity"/>
    <property type="evidence" value="ECO:0007669"/>
    <property type="project" value="TreeGrafter"/>
</dbReference>
<sequence>MPHSPLLASLGRHKLTVLLMVMQVALTCAIVCNVAAIIGHRVMQLGLTSGVAEDELVLLESISVDTTEDPLVRHRADLAALRALPGVRSAGAVDALPFNHTNWSNGIALVPNGDAQVTATAYNGTPGELATLGLRLVAGRDFLPEEYLPIDSAHDWAGINHVPATIITRALARQLFPGQDPLGKLIYPGDGPVRIVGVVDHLLRPSLDESSGNEYATLFPLLPDGSSVTYLLRTAPEDRARVLQQAQARLAQLDGNRVLRNAQSFAQLREDYFHRDRTMIGLLLAAAIGLLLVTAAGIAGLASFWVQQRRRSIGIRRAVGATRRDILRYVQTENFLIVSGGVVLGVVLAYALNLLLMQHYALQRLPVFYLPIGALALWLLGQLAVLGPARRAAAVPPVVATRAG</sequence>
<dbReference type="Pfam" id="PF02687">
    <property type="entry name" value="FtsX"/>
    <property type="match status" value="1"/>
</dbReference>
<evidence type="ECO:0000256" key="3">
    <source>
        <dbReference type="ARBA" id="ARBA00022692"/>
    </source>
</evidence>
<dbReference type="InterPro" id="IPR003838">
    <property type="entry name" value="ABC3_permease_C"/>
</dbReference>
<feature type="domain" description="ABC3 transporter permease C-terminal" evidence="8">
    <location>
        <begin position="286"/>
        <end position="396"/>
    </location>
</feature>
<evidence type="ECO:0000259" key="9">
    <source>
        <dbReference type="Pfam" id="PF12704"/>
    </source>
</evidence>
<gene>
    <name evidence="10" type="ORF">DVT68_17705</name>
</gene>
<accession>A0A370K3E8</accession>
<comment type="subcellular location">
    <subcellularLocation>
        <location evidence="1">Cell membrane</location>
        <topology evidence="1">Multi-pass membrane protein</topology>
    </subcellularLocation>
</comment>
<feature type="transmembrane region" description="Helical" evidence="7">
    <location>
        <begin position="279"/>
        <end position="306"/>
    </location>
</feature>